<dbReference type="AlphaFoldDB" id="A0A090BW54"/>
<dbReference type="SUPFAM" id="SSF56935">
    <property type="entry name" value="Porins"/>
    <property type="match status" value="1"/>
</dbReference>
<keyword evidence="6 11" id="KW-0732">Signal</keyword>
<comment type="subunit">
    <text evidence="2">Homotrimer.</text>
</comment>
<gene>
    <name evidence="13" type="ORF">THII_3714</name>
</gene>
<dbReference type="EMBL" id="AP014633">
    <property type="protein sequence ID" value="BAP58011.1"/>
    <property type="molecule type" value="Genomic_DNA"/>
</dbReference>
<dbReference type="InterPro" id="IPR023614">
    <property type="entry name" value="Porin_dom_sf"/>
</dbReference>
<evidence type="ECO:0000256" key="11">
    <source>
        <dbReference type="SAM" id="SignalP"/>
    </source>
</evidence>
<protein>
    <submittedName>
        <fullName evidence="13">Secreted protein</fullName>
    </submittedName>
</protein>
<dbReference type="PANTHER" id="PTHR34501:SF9">
    <property type="entry name" value="MAJOR OUTER MEMBRANE PROTEIN P.IA"/>
    <property type="match status" value="1"/>
</dbReference>
<keyword evidence="8" id="KW-0626">Porin</keyword>
<organism evidence="13 14">
    <name type="scientific">Thioploca ingrica</name>
    <dbReference type="NCBI Taxonomy" id="40754"/>
    <lineage>
        <taxon>Bacteria</taxon>
        <taxon>Pseudomonadati</taxon>
        <taxon>Pseudomonadota</taxon>
        <taxon>Gammaproteobacteria</taxon>
        <taxon>Thiotrichales</taxon>
        <taxon>Thiotrichaceae</taxon>
        <taxon>Thioploca</taxon>
    </lineage>
</organism>
<dbReference type="PANTHER" id="PTHR34501">
    <property type="entry name" value="PROTEIN YDDL-RELATED"/>
    <property type="match status" value="1"/>
</dbReference>
<evidence type="ECO:0000256" key="2">
    <source>
        <dbReference type="ARBA" id="ARBA00011233"/>
    </source>
</evidence>
<dbReference type="OrthoDB" id="8173690at2"/>
<evidence type="ECO:0000256" key="8">
    <source>
        <dbReference type="ARBA" id="ARBA00023114"/>
    </source>
</evidence>
<comment type="subcellular location">
    <subcellularLocation>
        <location evidence="1">Cell outer membrane</location>
        <topology evidence="1">Multi-pass membrane protein</topology>
    </subcellularLocation>
</comment>
<evidence type="ECO:0000256" key="1">
    <source>
        <dbReference type="ARBA" id="ARBA00004571"/>
    </source>
</evidence>
<dbReference type="Proteomes" id="UP000031623">
    <property type="component" value="Chromosome"/>
</dbReference>
<dbReference type="Pfam" id="PF13609">
    <property type="entry name" value="Porin_4"/>
    <property type="match status" value="1"/>
</dbReference>
<keyword evidence="14" id="KW-1185">Reference proteome</keyword>
<evidence type="ECO:0000256" key="7">
    <source>
        <dbReference type="ARBA" id="ARBA00023065"/>
    </source>
</evidence>
<evidence type="ECO:0000313" key="13">
    <source>
        <dbReference type="EMBL" id="BAP58011.1"/>
    </source>
</evidence>
<sequence length="400" mass="42513">MNQKLFAFAIAATLVAPMAADADVKLSGVIQGEITSSQVGNGDEDRKTLTKDKEGAIFNSGPNLLTFDIDEKLGGGLAAYARYQGTFSTSDNAGITGKEAYLGLKTPSFFLRYGKLTGAYKSSYSLIDPWAATSLQARGTGGGMSGGRYNSVTWDATSNTFKTNATWDATNNTFKTGEAASTKDAGMGLSNSGYVEGALEAGMKMAGFTGRIQGVVDDNSDMNGAGLLELLYNAPGDTFTMWLSGAYTDLNLKDTAKDLGNSATGNSNASNDNGLGNWKIGGQFKLGPALTLGLQYEDAEIGTFDNNPDGGKYILGSVDFMMNNFSLAAWVGTYLSDIADNARLKDDQGNAIDEDALSWALGGKYLFSKRTMVYAGYRQTDSDNDYRDEDVFALGLKHSF</sequence>
<name>A0A090BW54_9GAMM</name>
<keyword evidence="7" id="KW-0406">Ion transport</keyword>
<dbReference type="InterPro" id="IPR033900">
    <property type="entry name" value="Gram_neg_porin_domain"/>
</dbReference>
<evidence type="ECO:0000256" key="3">
    <source>
        <dbReference type="ARBA" id="ARBA00022448"/>
    </source>
</evidence>
<feature type="domain" description="Porin" evidence="12">
    <location>
        <begin position="11"/>
        <end position="384"/>
    </location>
</feature>
<evidence type="ECO:0000256" key="4">
    <source>
        <dbReference type="ARBA" id="ARBA00022452"/>
    </source>
</evidence>
<evidence type="ECO:0000256" key="5">
    <source>
        <dbReference type="ARBA" id="ARBA00022692"/>
    </source>
</evidence>
<evidence type="ECO:0000313" key="14">
    <source>
        <dbReference type="Proteomes" id="UP000031623"/>
    </source>
</evidence>
<keyword evidence="10" id="KW-0998">Cell outer membrane</keyword>
<keyword evidence="3" id="KW-0813">Transport</keyword>
<keyword evidence="5" id="KW-0812">Transmembrane</keyword>
<feature type="chain" id="PRO_5001853436" evidence="11">
    <location>
        <begin position="23"/>
        <end position="400"/>
    </location>
</feature>
<evidence type="ECO:0000256" key="10">
    <source>
        <dbReference type="ARBA" id="ARBA00023237"/>
    </source>
</evidence>
<evidence type="ECO:0000256" key="9">
    <source>
        <dbReference type="ARBA" id="ARBA00023136"/>
    </source>
</evidence>
<dbReference type="STRING" id="40754.THII_3714"/>
<keyword evidence="9" id="KW-0472">Membrane</keyword>
<reference evidence="13 14" key="1">
    <citation type="journal article" date="2014" name="ISME J.">
        <title>Ecophysiology of Thioploca ingrica as revealed by the complete genome sequence supplemented with proteomic evidence.</title>
        <authorList>
            <person name="Kojima H."/>
            <person name="Ogura Y."/>
            <person name="Yamamoto N."/>
            <person name="Togashi T."/>
            <person name="Mori H."/>
            <person name="Watanabe T."/>
            <person name="Nemoto F."/>
            <person name="Kurokawa K."/>
            <person name="Hayashi T."/>
            <person name="Fukui M."/>
        </authorList>
    </citation>
    <scope>NUCLEOTIDE SEQUENCE [LARGE SCALE GENOMIC DNA]</scope>
</reference>
<dbReference type="InterPro" id="IPR050298">
    <property type="entry name" value="Gram-neg_bact_OMP"/>
</dbReference>
<keyword evidence="4" id="KW-1134">Transmembrane beta strand</keyword>
<dbReference type="GO" id="GO:0006811">
    <property type="term" value="P:monoatomic ion transport"/>
    <property type="evidence" value="ECO:0007669"/>
    <property type="project" value="UniProtKB-KW"/>
</dbReference>
<accession>A0A090BW54</accession>
<dbReference type="GO" id="GO:0046930">
    <property type="term" value="C:pore complex"/>
    <property type="evidence" value="ECO:0007669"/>
    <property type="project" value="UniProtKB-KW"/>
</dbReference>
<dbReference type="GO" id="GO:0015288">
    <property type="term" value="F:porin activity"/>
    <property type="evidence" value="ECO:0007669"/>
    <property type="project" value="UniProtKB-KW"/>
</dbReference>
<evidence type="ECO:0000259" key="12">
    <source>
        <dbReference type="Pfam" id="PF13609"/>
    </source>
</evidence>
<feature type="signal peptide" evidence="11">
    <location>
        <begin position="1"/>
        <end position="22"/>
    </location>
</feature>
<dbReference type="Gene3D" id="2.40.160.10">
    <property type="entry name" value="Porin"/>
    <property type="match status" value="2"/>
</dbReference>
<dbReference type="GO" id="GO:0009279">
    <property type="term" value="C:cell outer membrane"/>
    <property type="evidence" value="ECO:0007669"/>
    <property type="project" value="UniProtKB-SubCell"/>
</dbReference>
<dbReference type="HOGENOM" id="CLU_688746_0_0_6"/>
<proteinExistence type="predicted"/>
<dbReference type="KEGG" id="tig:THII_3714"/>
<evidence type="ECO:0000256" key="6">
    <source>
        <dbReference type="ARBA" id="ARBA00022729"/>
    </source>
</evidence>